<dbReference type="AlphaFoldDB" id="A0A178W7J6"/>
<evidence type="ECO:0000313" key="2">
    <source>
        <dbReference type="Proteomes" id="UP000078284"/>
    </source>
</evidence>
<organism evidence="1 2">
    <name type="scientific">Arabidopsis thaliana</name>
    <name type="common">Mouse-ear cress</name>
    <dbReference type="NCBI Taxonomy" id="3702"/>
    <lineage>
        <taxon>Eukaryota</taxon>
        <taxon>Viridiplantae</taxon>
        <taxon>Streptophyta</taxon>
        <taxon>Embryophyta</taxon>
        <taxon>Tracheophyta</taxon>
        <taxon>Spermatophyta</taxon>
        <taxon>Magnoliopsida</taxon>
        <taxon>eudicotyledons</taxon>
        <taxon>Gunneridae</taxon>
        <taxon>Pentapetalae</taxon>
        <taxon>rosids</taxon>
        <taxon>malvids</taxon>
        <taxon>Brassicales</taxon>
        <taxon>Brassicaceae</taxon>
        <taxon>Camelineae</taxon>
        <taxon>Arabidopsis</taxon>
    </lineage>
</organism>
<gene>
    <name evidence="1" type="ordered locus">AXX17_At1g16890</name>
</gene>
<sequence>MKIAEILVSMLKKMATGVGEKSRVIYSIIVKICRMVSALKFMHGMEDKSLIYIVSRVSSTLFPSFIGLRFKLC</sequence>
<dbReference type="EMBL" id="LUHQ01000001">
    <property type="protein sequence ID" value="OAP13495.1"/>
    <property type="molecule type" value="Genomic_DNA"/>
</dbReference>
<dbReference type="Proteomes" id="UP000078284">
    <property type="component" value="Chromosome 1"/>
</dbReference>
<evidence type="ECO:0000313" key="1">
    <source>
        <dbReference type="EMBL" id="OAP13495.1"/>
    </source>
</evidence>
<proteinExistence type="predicted"/>
<reference evidence="2" key="1">
    <citation type="journal article" date="2016" name="Proc. Natl. Acad. Sci. U.S.A.">
        <title>Chromosome-level assembly of Arabidopsis thaliana Ler reveals the extent of translocation and inversion polymorphisms.</title>
        <authorList>
            <person name="Zapata L."/>
            <person name="Ding J."/>
            <person name="Willing E.M."/>
            <person name="Hartwig B."/>
            <person name="Bezdan D."/>
            <person name="Jiao W.B."/>
            <person name="Patel V."/>
            <person name="Velikkakam James G."/>
            <person name="Koornneef M."/>
            <person name="Ossowski S."/>
            <person name="Schneeberger K."/>
        </authorList>
    </citation>
    <scope>NUCLEOTIDE SEQUENCE [LARGE SCALE GENOMIC DNA]</scope>
    <source>
        <strain evidence="2">cv. Landsberg erecta</strain>
    </source>
</reference>
<protein>
    <submittedName>
        <fullName evidence="1">Uncharacterized protein</fullName>
    </submittedName>
</protein>
<comment type="caution">
    <text evidence="1">The sequence shown here is derived from an EMBL/GenBank/DDBJ whole genome shotgun (WGS) entry which is preliminary data.</text>
</comment>
<accession>A0A178W7J6</accession>
<name>A0A178W7J6_ARATH</name>